<dbReference type="CDD" id="cd00085">
    <property type="entry name" value="HNHc"/>
    <property type="match status" value="1"/>
</dbReference>
<protein>
    <recommendedName>
        <fullName evidence="1">HNH domain-containing protein</fullName>
    </recommendedName>
</protein>
<dbReference type="InterPro" id="IPR002711">
    <property type="entry name" value="HNH"/>
</dbReference>
<evidence type="ECO:0000313" key="3">
    <source>
        <dbReference type="Proteomes" id="UP001161423"/>
    </source>
</evidence>
<feature type="domain" description="HNH" evidence="1">
    <location>
        <begin position="32"/>
        <end position="69"/>
    </location>
</feature>
<dbReference type="Proteomes" id="UP001161423">
    <property type="component" value="Unassembled WGS sequence"/>
</dbReference>
<reference evidence="2" key="2">
    <citation type="submission" date="2023-01" db="EMBL/GenBank/DDBJ databases">
        <title>Draft genome sequence of Methylophaga thalassica strain NBRC 102424.</title>
        <authorList>
            <person name="Sun Q."/>
            <person name="Mori K."/>
        </authorList>
    </citation>
    <scope>NUCLEOTIDE SEQUENCE</scope>
    <source>
        <strain evidence="2">NBRC 102424</strain>
    </source>
</reference>
<dbReference type="EMBL" id="BSND01000005">
    <property type="protein sequence ID" value="GLP99720.1"/>
    <property type="molecule type" value="Genomic_DNA"/>
</dbReference>
<evidence type="ECO:0000313" key="2">
    <source>
        <dbReference type="EMBL" id="GLP99720.1"/>
    </source>
</evidence>
<proteinExistence type="predicted"/>
<comment type="caution">
    <text evidence="2">The sequence shown here is derived from an EMBL/GenBank/DDBJ whole genome shotgun (WGS) entry which is preliminary data.</text>
</comment>
<gene>
    <name evidence="2" type="ORF">GCM10007891_15740</name>
</gene>
<name>A0ABQ5TVY3_9GAMM</name>
<dbReference type="RefSeq" id="WP_284723003.1">
    <property type="nucleotide sequence ID" value="NZ_BSND01000005.1"/>
</dbReference>
<reference evidence="2" key="1">
    <citation type="journal article" date="2014" name="Int. J. Syst. Evol. Microbiol.">
        <title>Complete genome of a new Firmicutes species belonging to the dominant human colonic microbiota ('Ruminococcus bicirculans') reveals two chromosomes and a selective capacity to utilize plant glucans.</title>
        <authorList>
            <consortium name="NISC Comparative Sequencing Program"/>
            <person name="Wegmann U."/>
            <person name="Louis P."/>
            <person name="Goesmann A."/>
            <person name="Henrissat B."/>
            <person name="Duncan S.H."/>
            <person name="Flint H.J."/>
        </authorList>
    </citation>
    <scope>NUCLEOTIDE SEQUENCE</scope>
    <source>
        <strain evidence="2">NBRC 102424</strain>
    </source>
</reference>
<accession>A0ABQ5TVY3</accession>
<evidence type="ECO:0000259" key="1">
    <source>
        <dbReference type="Pfam" id="PF01844"/>
    </source>
</evidence>
<keyword evidence="3" id="KW-1185">Reference proteome</keyword>
<dbReference type="Pfam" id="PF01844">
    <property type="entry name" value="HNH"/>
    <property type="match status" value="1"/>
</dbReference>
<organism evidence="2 3">
    <name type="scientific">Methylophaga thalassica</name>
    <dbReference type="NCBI Taxonomy" id="40223"/>
    <lineage>
        <taxon>Bacteria</taxon>
        <taxon>Pseudomonadati</taxon>
        <taxon>Pseudomonadota</taxon>
        <taxon>Gammaproteobacteria</taxon>
        <taxon>Thiotrichales</taxon>
        <taxon>Piscirickettsiaceae</taxon>
        <taxon>Methylophaga</taxon>
    </lineage>
</organism>
<sequence length="167" mass="19620">METTHREIVNYWIGHQSECGLSVDWREAEKLCWRCAHKRMLQRCHIIPRSLGGDESPSNLVLLCAQCHAEAPNVNDPEFMWVWLRAHAVSFYGTYWLERGIREYEFVYGEKPFSGLTNTDELMKKVMDVAQQIFQKTSTHWGQGKINPATWAWVFRQIDEEARETID</sequence>
<dbReference type="InterPro" id="IPR003615">
    <property type="entry name" value="HNH_nuc"/>
</dbReference>
<dbReference type="Gene3D" id="1.10.30.50">
    <property type="match status" value="1"/>
</dbReference>